<comment type="caution">
    <text evidence="2">The sequence shown here is derived from an EMBL/GenBank/DDBJ whole genome shotgun (WGS) entry which is preliminary data.</text>
</comment>
<protein>
    <recommendedName>
        <fullName evidence="4">Killer toxin Kp4 domain-containing protein</fullName>
    </recommendedName>
</protein>
<feature type="signal peptide" evidence="1">
    <location>
        <begin position="1"/>
        <end position="19"/>
    </location>
</feature>
<gene>
    <name evidence="2" type="ORF">PENSTE_c010G03087</name>
</gene>
<evidence type="ECO:0000313" key="2">
    <source>
        <dbReference type="EMBL" id="OQE22578.1"/>
    </source>
</evidence>
<dbReference type="EMBL" id="MLKD01000010">
    <property type="protein sequence ID" value="OQE22578.1"/>
    <property type="molecule type" value="Genomic_DNA"/>
</dbReference>
<proteinExistence type="predicted"/>
<evidence type="ECO:0000256" key="1">
    <source>
        <dbReference type="SAM" id="SignalP"/>
    </source>
</evidence>
<name>A0A1V6T8A5_9EURO</name>
<keyword evidence="1" id="KW-0732">Signal</keyword>
<feature type="chain" id="PRO_5013342813" description="Killer toxin Kp4 domain-containing protein" evidence="1">
    <location>
        <begin position="20"/>
        <end position="155"/>
    </location>
</feature>
<evidence type="ECO:0008006" key="4">
    <source>
        <dbReference type="Google" id="ProtNLM"/>
    </source>
</evidence>
<sequence>MKLDITLLSLAFAAVSVVAEQSSKVVCETSDASPYLHNVNEMIDNLKKEEKGVNLCNVATNGCGKTDTTYSGSGGAAFMICGPGFRCSGDPGGMPCAGASCGGVLARLVAPDLEKIRDECQGPDSKGDIRAGGRYVTSYGGALDDDQVKLFSKPG</sequence>
<dbReference type="Proteomes" id="UP000191285">
    <property type="component" value="Unassembled WGS sequence"/>
</dbReference>
<dbReference type="OrthoDB" id="4965949at2759"/>
<dbReference type="AlphaFoldDB" id="A0A1V6T8A5"/>
<accession>A0A1V6T8A5</accession>
<reference evidence="3" key="1">
    <citation type="journal article" date="2017" name="Nat. Microbiol.">
        <title>Global analysis of biosynthetic gene clusters reveals vast potential of secondary metabolite production in Penicillium species.</title>
        <authorList>
            <person name="Nielsen J.C."/>
            <person name="Grijseels S."/>
            <person name="Prigent S."/>
            <person name="Ji B."/>
            <person name="Dainat J."/>
            <person name="Nielsen K.F."/>
            <person name="Frisvad J.C."/>
            <person name="Workman M."/>
            <person name="Nielsen J."/>
        </authorList>
    </citation>
    <scope>NUCLEOTIDE SEQUENCE [LARGE SCALE GENOMIC DNA]</scope>
    <source>
        <strain evidence="3">IBT 24891</strain>
    </source>
</reference>
<evidence type="ECO:0000313" key="3">
    <source>
        <dbReference type="Proteomes" id="UP000191285"/>
    </source>
</evidence>
<organism evidence="2 3">
    <name type="scientific">Penicillium steckii</name>
    <dbReference type="NCBI Taxonomy" id="303698"/>
    <lineage>
        <taxon>Eukaryota</taxon>
        <taxon>Fungi</taxon>
        <taxon>Dikarya</taxon>
        <taxon>Ascomycota</taxon>
        <taxon>Pezizomycotina</taxon>
        <taxon>Eurotiomycetes</taxon>
        <taxon>Eurotiomycetidae</taxon>
        <taxon>Eurotiales</taxon>
        <taxon>Aspergillaceae</taxon>
        <taxon>Penicillium</taxon>
    </lineage>
</organism>
<keyword evidence="3" id="KW-1185">Reference proteome</keyword>